<evidence type="ECO:0000313" key="1">
    <source>
        <dbReference type="EMBL" id="BDG59863.1"/>
    </source>
</evidence>
<evidence type="ECO:0000313" key="2">
    <source>
        <dbReference type="Proteomes" id="UP001163687"/>
    </source>
</evidence>
<proteinExistence type="predicted"/>
<accession>A0AA35CK44</accession>
<dbReference type="Proteomes" id="UP001163687">
    <property type="component" value="Chromosome"/>
</dbReference>
<dbReference type="KEGG" id="cmic:caldi_09530"/>
<dbReference type="AlphaFoldDB" id="A0AA35CK44"/>
<dbReference type="EMBL" id="AP025628">
    <property type="protein sequence ID" value="BDG59863.1"/>
    <property type="molecule type" value="Genomic_DNA"/>
</dbReference>
<name>A0AA35CK44_9FIRM</name>
<gene>
    <name evidence="1" type="ORF">caldi_09530</name>
</gene>
<keyword evidence="2" id="KW-1185">Reference proteome</keyword>
<sequence length="176" mass="18795">MFLLAPPAAAPAPALPVAPAYAAPYLGRVLERLMAARHSLELQCADASLGHFIPSVRVLPGFRTLHRENYEVSYHLVTAVGSLRRLLAGEWHPGFLALVVACQEAAARHQARAAEAWGRMTAAAPRDPSVRGLLERLGGLIETTAGHIAAARGITESLLGAATVQSLTAWVRQVQR</sequence>
<organism evidence="1 2">
    <name type="scientific">Caldinitratiruptor microaerophilus</name>
    <dbReference type="NCBI Taxonomy" id="671077"/>
    <lineage>
        <taxon>Bacteria</taxon>
        <taxon>Bacillati</taxon>
        <taxon>Bacillota</taxon>
        <taxon>Clostridia</taxon>
        <taxon>Eubacteriales</taxon>
        <taxon>Symbiobacteriaceae</taxon>
        <taxon>Caldinitratiruptor</taxon>
    </lineage>
</organism>
<reference evidence="1" key="1">
    <citation type="submission" date="2022-03" db="EMBL/GenBank/DDBJ databases">
        <title>Complete genome sequence of Caldinitratiruptor microaerophilus.</title>
        <authorList>
            <person name="Mukaiyama R."/>
            <person name="Nishiyama T."/>
            <person name="Ueda K."/>
        </authorList>
    </citation>
    <scope>NUCLEOTIDE SEQUENCE</scope>
    <source>
        <strain evidence="1">JCM 16183</strain>
    </source>
</reference>
<dbReference type="RefSeq" id="WP_264843947.1">
    <property type="nucleotide sequence ID" value="NZ_AP025628.1"/>
</dbReference>
<protein>
    <submittedName>
        <fullName evidence="1">Uncharacterized protein</fullName>
    </submittedName>
</protein>